<comment type="subcellular location">
    <subcellularLocation>
        <location evidence="1">Cell membrane</location>
        <topology evidence="1">Multi-pass membrane protein</topology>
    </subcellularLocation>
</comment>
<dbReference type="GO" id="GO:0005886">
    <property type="term" value="C:plasma membrane"/>
    <property type="evidence" value="ECO:0007669"/>
    <property type="project" value="UniProtKB-SubCell"/>
</dbReference>
<reference evidence="12" key="1">
    <citation type="submission" date="2018-12" db="EMBL/GenBank/DDBJ databases">
        <title>Novel natural products biosynthetic potential of the class Ktedonobacteria.</title>
        <authorList>
            <person name="Zheng Y."/>
            <person name="Saitou A."/>
            <person name="Wang C.M."/>
            <person name="Toyoda A."/>
            <person name="Minakuchi Y."/>
            <person name="Sekiguchi Y."/>
            <person name="Ueda K."/>
            <person name="Takano H."/>
            <person name="Sakai Y."/>
            <person name="Yokota A."/>
            <person name="Yabe S."/>
        </authorList>
    </citation>
    <scope>NUCLEOTIDE SEQUENCE</scope>
    <source>
        <strain evidence="12">COM3</strain>
    </source>
</reference>
<gene>
    <name evidence="12" type="ORF">KTC_10610</name>
</gene>
<evidence type="ECO:0000259" key="11">
    <source>
        <dbReference type="PROSITE" id="PS50929"/>
    </source>
</evidence>
<dbReference type="InterPro" id="IPR003593">
    <property type="entry name" value="AAA+_ATPase"/>
</dbReference>
<dbReference type="SUPFAM" id="SSF90123">
    <property type="entry name" value="ABC transporter transmembrane region"/>
    <property type="match status" value="1"/>
</dbReference>
<dbReference type="Gene3D" id="3.40.50.300">
    <property type="entry name" value="P-loop containing nucleotide triphosphate hydrolases"/>
    <property type="match status" value="1"/>
</dbReference>
<dbReference type="PANTHER" id="PTHR43394">
    <property type="entry name" value="ATP-DEPENDENT PERMEASE MDL1, MITOCHONDRIAL"/>
    <property type="match status" value="1"/>
</dbReference>
<feature type="domain" description="ABC transmembrane type-1" evidence="11">
    <location>
        <begin position="34"/>
        <end position="315"/>
    </location>
</feature>
<keyword evidence="4 9" id="KW-0812">Transmembrane</keyword>
<dbReference type="Gene3D" id="1.20.1560.10">
    <property type="entry name" value="ABC transporter type 1, transmembrane domain"/>
    <property type="match status" value="1"/>
</dbReference>
<protein>
    <submittedName>
        <fullName evidence="12">ABC transporter</fullName>
    </submittedName>
</protein>
<feature type="transmembrane region" description="Helical" evidence="9">
    <location>
        <begin position="152"/>
        <end position="170"/>
    </location>
</feature>
<dbReference type="AlphaFoldDB" id="A0A455SFN0"/>
<evidence type="ECO:0000256" key="1">
    <source>
        <dbReference type="ARBA" id="ARBA00004651"/>
    </source>
</evidence>
<dbReference type="GO" id="GO:0016887">
    <property type="term" value="F:ATP hydrolysis activity"/>
    <property type="evidence" value="ECO:0007669"/>
    <property type="project" value="InterPro"/>
</dbReference>
<feature type="transmembrane region" description="Helical" evidence="9">
    <location>
        <begin position="71"/>
        <end position="88"/>
    </location>
</feature>
<dbReference type="PROSITE" id="PS00211">
    <property type="entry name" value="ABC_TRANSPORTER_1"/>
    <property type="match status" value="1"/>
</dbReference>
<proteinExistence type="predicted"/>
<accession>A0A455SFN0</accession>
<dbReference type="FunFam" id="3.40.50.300:FF:000221">
    <property type="entry name" value="Multidrug ABC transporter ATP-binding protein"/>
    <property type="match status" value="1"/>
</dbReference>
<keyword evidence="2" id="KW-0813">Transport</keyword>
<dbReference type="Pfam" id="PF00664">
    <property type="entry name" value="ABC_membrane"/>
    <property type="match status" value="1"/>
</dbReference>
<keyword evidence="3" id="KW-1003">Cell membrane</keyword>
<dbReference type="InterPro" id="IPR017871">
    <property type="entry name" value="ABC_transporter-like_CS"/>
</dbReference>
<dbReference type="PROSITE" id="PS50893">
    <property type="entry name" value="ABC_TRANSPORTER_2"/>
    <property type="match status" value="1"/>
</dbReference>
<evidence type="ECO:0000256" key="7">
    <source>
        <dbReference type="ARBA" id="ARBA00022989"/>
    </source>
</evidence>
<evidence type="ECO:0000256" key="3">
    <source>
        <dbReference type="ARBA" id="ARBA00022475"/>
    </source>
</evidence>
<feature type="transmembrane region" description="Helical" evidence="9">
    <location>
        <begin position="289"/>
        <end position="313"/>
    </location>
</feature>
<feature type="transmembrane region" description="Helical" evidence="9">
    <location>
        <begin position="257"/>
        <end position="277"/>
    </location>
</feature>
<dbReference type="InterPro" id="IPR011527">
    <property type="entry name" value="ABC1_TM_dom"/>
</dbReference>
<evidence type="ECO:0000256" key="9">
    <source>
        <dbReference type="SAM" id="Phobius"/>
    </source>
</evidence>
<evidence type="ECO:0000259" key="10">
    <source>
        <dbReference type="PROSITE" id="PS50893"/>
    </source>
</evidence>
<evidence type="ECO:0000256" key="4">
    <source>
        <dbReference type="ARBA" id="ARBA00022692"/>
    </source>
</evidence>
<dbReference type="Pfam" id="PF00005">
    <property type="entry name" value="ABC_tran"/>
    <property type="match status" value="1"/>
</dbReference>
<dbReference type="InterPro" id="IPR027417">
    <property type="entry name" value="P-loop_NTPase"/>
</dbReference>
<dbReference type="PANTHER" id="PTHR43394:SF1">
    <property type="entry name" value="ATP-BINDING CASSETTE SUB-FAMILY B MEMBER 10, MITOCHONDRIAL"/>
    <property type="match status" value="1"/>
</dbReference>
<evidence type="ECO:0000313" key="12">
    <source>
        <dbReference type="EMBL" id="BBH86310.1"/>
    </source>
</evidence>
<dbReference type="CDD" id="cd07346">
    <property type="entry name" value="ABC_6TM_exporters"/>
    <property type="match status" value="1"/>
</dbReference>
<dbReference type="InterPro" id="IPR036640">
    <property type="entry name" value="ABC1_TM_sf"/>
</dbReference>
<feature type="transmembrane region" description="Helical" evidence="9">
    <location>
        <begin position="176"/>
        <end position="194"/>
    </location>
</feature>
<feature type="domain" description="ABC transporter" evidence="10">
    <location>
        <begin position="348"/>
        <end position="582"/>
    </location>
</feature>
<name>A0A455SFN0_9CHLR</name>
<dbReference type="PROSITE" id="PS50929">
    <property type="entry name" value="ABC_TM1F"/>
    <property type="match status" value="1"/>
</dbReference>
<evidence type="ECO:0000256" key="8">
    <source>
        <dbReference type="ARBA" id="ARBA00023136"/>
    </source>
</evidence>
<dbReference type="GO" id="GO:0005524">
    <property type="term" value="F:ATP binding"/>
    <property type="evidence" value="ECO:0007669"/>
    <property type="project" value="UniProtKB-KW"/>
</dbReference>
<dbReference type="GO" id="GO:0015421">
    <property type="term" value="F:ABC-type oligopeptide transporter activity"/>
    <property type="evidence" value="ECO:0007669"/>
    <property type="project" value="TreeGrafter"/>
</dbReference>
<dbReference type="InterPro" id="IPR003439">
    <property type="entry name" value="ABC_transporter-like_ATP-bd"/>
</dbReference>
<keyword evidence="7 9" id="KW-1133">Transmembrane helix</keyword>
<dbReference type="SMART" id="SM00382">
    <property type="entry name" value="AAA"/>
    <property type="match status" value="1"/>
</dbReference>
<keyword evidence="6" id="KW-0067">ATP-binding</keyword>
<dbReference type="InterPro" id="IPR039421">
    <property type="entry name" value="Type_1_exporter"/>
</dbReference>
<organism evidence="12">
    <name type="scientific">Thermosporothrix sp. COM3</name>
    <dbReference type="NCBI Taxonomy" id="2490863"/>
    <lineage>
        <taxon>Bacteria</taxon>
        <taxon>Bacillati</taxon>
        <taxon>Chloroflexota</taxon>
        <taxon>Ktedonobacteria</taxon>
        <taxon>Ktedonobacterales</taxon>
        <taxon>Thermosporotrichaceae</taxon>
        <taxon>Thermosporothrix</taxon>
    </lineage>
</organism>
<dbReference type="SUPFAM" id="SSF52540">
    <property type="entry name" value="P-loop containing nucleoside triphosphate hydrolases"/>
    <property type="match status" value="1"/>
</dbReference>
<keyword evidence="8 9" id="KW-0472">Membrane</keyword>
<dbReference type="EMBL" id="AP019376">
    <property type="protein sequence ID" value="BBH86310.1"/>
    <property type="molecule type" value="Genomic_DNA"/>
</dbReference>
<evidence type="ECO:0000256" key="6">
    <source>
        <dbReference type="ARBA" id="ARBA00022840"/>
    </source>
</evidence>
<evidence type="ECO:0000256" key="2">
    <source>
        <dbReference type="ARBA" id="ARBA00022448"/>
    </source>
</evidence>
<sequence>MALEFSTARKHVFNQTNVWRWLLSHIARFKLFFLLYLTGSLLWQALASAIPRVSGLAIDSILQRTPSLSTFTWLVLALLVIVLLRGGISIGSNYSLERFSNSIEREVRDELYLSLLGKGQAFFNRHQVGDLMARATDDTTQINEMFAPGLDILLNTLLNFVWPMIFIAFINPVLLLTPIVFMILFILAIVYYNQQLAPVSSQMRTQNGLLTAEATEAVAGFEIIEITGQKDQASRRFAELVRSFRDLFVRQGRVQAAYLPPLLLSFAIAGAFIHGLYLVTHGALAVGDLIAYLGLVGLLRAPTADIGFSLLLLQGGLASGRRILDVLRDQTGLDENLQGHKERLQGELVFEHVSFEYEGTPIVKDISFTVKPGQTLALVGPTGSGKTTITRLINRIYDVSSGRILLDGVDVQNWNLDTLRSQIGIIEQDVLLFSRSIADNIAFGTGGTVSQQQIEEAAQAAQAHGFISAFKDGYQTLVGERGVTLSGGQRQRLAIARALLTDPRILILDDSTSAVDSVTEEEIQRAIRRVLSQRTTILITHRLSQIRRADSILLLDQGQVVDQGTHEELLMRCPLYQHIFAPYYRLHRAQAGEQVLTTPAPDVQ</sequence>
<keyword evidence="5" id="KW-0547">Nucleotide-binding</keyword>
<evidence type="ECO:0000256" key="5">
    <source>
        <dbReference type="ARBA" id="ARBA00022741"/>
    </source>
</evidence>